<dbReference type="Pfam" id="PF00512">
    <property type="entry name" value="HisKA"/>
    <property type="match status" value="1"/>
</dbReference>
<dbReference type="Pfam" id="PF02518">
    <property type="entry name" value="HATPase_c"/>
    <property type="match status" value="1"/>
</dbReference>
<dbReference type="PANTHER" id="PTHR43547">
    <property type="entry name" value="TWO-COMPONENT HISTIDINE KINASE"/>
    <property type="match status" value="1"/>
</dbReference>
<dbReference type="SUPFAM" id="SSF47384">
    <property type="entry name" value="Homodimeric domain of signal transducing histidine kinase"/>
    <property type="match status" value="1"/>
</dbReference>
<dbReference type="CDD" id="cd00082">
    <property type="entry name" value="HisKA"/>
    <property type="match status" value="1"/>
</dbReference>
<gene>
    <name evidence="6" type="ORF">DXN04_32975</name>
</gene>
<evidence type="ECO:0000256" key="1">
    <source>
        <dbReference type="ARBA" id="ARBA00000085"/>
    </source>
</evidence>
<dbReference type="OrthoDB" id="9809670at2"/>
<comment type="caution">
    <text evidence="6">The sequence shown here is derived from an EMBL/GenBank/DDBJ whole genome shotgun (WGS) entry which is preliminary data.</text>
</comment>
<dbReference type="SMART" id="SM00387">
    <property type="entry name" value="HATPase_c"/>
    <property type="match status" value="1"/>
</dbReference>
<proteinExistence type="predicted"/>
<dbReference type="InterPro" id="IPR036890">
    <property type="entry name" value="HATPase_C_sf"/>
</dbReference>
<evidence type="ECO:0000313" key="7">
    <source>
        <dbReference type="Proteomes" id="UP000261174"/>
    </source>
</evidence>
<dbReference type="SUPFAM" id="SSF63829">
    <property type="entry name" value="Calcium-dependent phosphotriesterase"/>
    <property type="match status" value="2"/>
</dbReference>
<protein>
    <recommendedName>
        <fullName evidence="2">histidine kinase</fullName>
        <ecNumber evidence="2">2.7.13.3</ecNumber>
    </recommendedName>
</protein>
<dbReference type="FunFam" id="2.60.40.10:FF:000791">
    <property type="entry name" value="Two-component system sensor histidine kinase/response regulator"/>
    <property type="match status" value="1"/>
</dbReference>
<dbReference type="PANTHER" id="PTHR43547:SF2">
    <property type="entry name" value="HYBRID SIGNAL TRANSDUCTION HISTIDINE KINASE C"/>
    <property type="match status" value="1"/>
</dbReference>
<dbReference type="InterPro" id="IPR013783">
    <property type="entry name" value="Ig-like_fold"/>
</dbReference>
<dbReference type="InterPro" id="IPR011123">
    <property type="entry name" value="Y_Y_Y"/>
</dbReference>
<feature type="domain" description="Histidine kinase" evidence="5">
    <location>
        <begin position="833"/>
        <end position="1048"/>
    </location>
</feature>
<dbReference type="InterPro" id="IPR036097">
    <property type="entry name" value="HisK_dim/P_sf"/>
</dbReference>
<dbReference type="PRINTS" id="PR00344">
    <property type="entry name" value="BCTRLSENSOR"/>
</dbReference>
<dbReference type="Gene3D" id="2.130.10.10">
    <property type="entry name" value="YVTN repeat-like/Quinoprotein amine dehydrogenase"/>
    <property type="match status" value="2"/>
</dbReference>
<dbReference type="Pfam" id="PF07494">
    <property type="entry name" value="Reg_prop"/>
    <property type="match status" value="5"/>
</dbReference>
<dbReference type="CDD" id="cd00075">
    <property type="entry name" value="HATPase"/>
    <property type="match status" value="1"/>
</dbReference>
<dbReference type="InterPro" id="IPR011047">
    <property type="entry name" value="Quinoprotein_ADH-like_sf"/>
</dbReference>
<dbReference type="Pfam" id="PF07495">
    <property type="entry name" value="Y_Y_Y"/>
    <property type="match status" value="1"/>
</dbReference>
<accession>A0A3E1NN68</accession>
<keyword evidence="7" id="KW-1185">Reference proteome</keyword>
<organism evidence="6 7">
    <name type="scientific">Chitinophaga silvisoli</name>
    <dbReference type="NCBI Taxonomy" id="2291814"/>
    <lineage>
        <taxon>Bacteria</taxon>
        <taxon>Pseudomonadati</taxon>
        <taxon>Bacteroidota</taxon>
        <taxon>Chitinophagia</taxon>
        <taxon>Chitinophagales</taxon>
        <taxon>Chitinophagaceae</taxon>
        <taxon>Chitinophaga</taxon>
    </lineage>
</organism>
<dbReference type="InterPro" id="IPR003661">
    <property type="entry name" value="HisK_dim/P_dom"/>
</dbReference>
<dbReference type="InterPro" id="IPR003594">
    <property type="entry name" value="HATPase_dom"/>
</dbReference>
<sequence>MRFHGYIILLNLLLQMTIPRCYGQYYFKHYQVDDGLIHNSVTAVIQDSTGLIWVGTRGGLNRFDGYSFKVFKNKNDQFGSLGNDVINCLAQDKNRMIWIATGKGIFKYNPFKEELSELETGQKEYTSNLVIDNDNNIWFLIRFSLYKYIQSENRVEDLKIKASCIALDSNMNLWMGDSDGNIHIYNPKAKPDSKIRIVNKSLPANARSISKIYPIGSNELLIGCFKQGLKSYNTKTGTVKSLSLDAGKNKDIFVRDIAAGTDGRYWIATESGIYIYDLAANKSISLRKRPGDPYALADNAVYALCRDNQGGMWAGTFFGGLNYYSKVNARFEKYYPLPGANAISGNAVREICADSNGHLWIGTEDAGINKLDVKTGTFTNYSATGRKGSISYFNIHGLLSWGNELFIGPFLQGMEVMDVRTGLVTDRFKLIGDRKGPVSDFVISIYRTRNNTLLVGTAYRNAGLFEYDPQHKTFKRISQIPYNTYVYDIFEDAAGNIWTGSVKEGAFYYNPKTGRHGNFRFGDTTRGKTINEFPVYNIFEDSKHTLWFATTGGGLIKLSHDMKSIKRYTTANGLPSNVLYSILEDNSNHLWISSSKGLICFDLQTEQVKVYTKANGLITDQFNYNSAYKNTDGKMYFGSVKGMIAFDPAQFSQREPSPPTYITGFQINNIETVPGGDNSPLSQSILYTDTVILKYDQNNFSIEFSALNYSSPEATRYKYLMKGIDQPWTYLNTNRKAYFTDLTHGTYEFIVHAESNTGSWTGRERRLVIKILPPFWESNLAYILYLLLLATIIFIMDRLYRRYLERKNLRKQQLFEHEKEKEIYQAKIEFFTNITHEIQTPLTLIVGPIEWLSKKFDKDPDVKKSLTIAERNTRRLTELASQLLDFRKTEANQFSLNFVKTDIVGLVAELVNGFKAQAAGNNIDLDIVLPEKHFMAFVDREALIKICTNIVSNAIKYAATRARVNINTVNDSDEYFTISFYNDGKGIPAEFKDQIFEPFVRVRGNDRPGTGIGLSLARSLTELHNGSLRLISGEADLVIFELQLPIHQKIEFQLSSWKKIK</sequence>
<dbReference type="SUPFAM" id="SSF55874">
    <property type="entry name" value="ATPase domain of HSP90 chaperone/DNA topoisomerase II/histidine kinase"/>
    <property type="match status" value="1"/>
</dbReference>
<dbReference type="GO" id="GO:0000155">
    <property type="term" value="F:phosphorelay sensor kinase activity"/>
    <property type="evidence" value="ECO:0007669"/>
    <property type="project" value="InterPro"/>
</dbReference>
<dbReference type="PROSITE" id="PS50109">
    <property type="entry name" value="HIS_KIN"/>
    <property type="match status" value="1"/>
</dbReference>
<dbReference type="Gene3D" id="2.60.40.10">
    <property type="entry name" value="Immunoglobulins"/>
    <property type="match status" value="1"/>
</dbReference>
<dbReference type="Gene3D" id="3.30.565.10">
    <property type="entry name" value="Histidine kinase-like ATPase, C-terminal domain"/>
    <property type="match status" value="1"/>
</dbReference>
<dbReference type="RefSeq" id="WP_116857686.1">
    <property type="nucleotide sequence ID" value="NZ_QTJV01000021.1"/>
</dbReference>
<dbReference type="SMART" id="SM00388">
    <property type="entry name" value="HisKA"/>
    <property type="match status" value="1"/>
</dbReference>
<dbReference type="InterPro" id="IPR004358">
    <property type="entry name" value="Sig_transdc_His_kin-like_C"/>
</dbReference>
<evidence type="ECO:0000313" key="6">
    <source>
        <dbReference type="EMBL" id="RFM29371.1"/>
    </source>
</evidence>
<dbReference type="InterPro" id="IPR005467">
    <property type="entry name" value="His_kinase_dom"/>
</dbReference>
<dbReference type="EC" id="2.7.13.3" evidence="2"/>
<keyword evidence="6" id="KW-0808">Transferase</keyword>
<evidence type="ECO:0000256" key="4">
    <source>
        <dbReference type="SAM" id="Phobius"/>
    </source>
</evidence>
<name>A0A3E1NN68_9BACT</name>
<comment type="catalytic activity">
    <reaction evidence="1">
        <text>ATP + protein L-histidine = ADP + protein N-phospho-L-histidine.</text>
        <dbReference type="EC" id="2.7.13.3"/>
    </reaction>
</comment>
<keyword evidence="4" id="KW-0812">Transmembrane</keyword>
<evidence type="ECO:0000256" key="2">
    <source>
        <dbReference type="ARBA" id="ARBA00012438"/>
    </source>
</evidence>
<dbReference type="InterPro" id="IPR011110">
    <property type="entry name" value="Reg_prop"/>
</dbReference>
<keyword evidence="6" id="KW-0418">Kinase</keyword>
<evidence type="ECO:0000256" key="3">
    <source>
        <dbReference type="ARBA" id="ARBA00022553"/>
    </source>
</evidence>
<evidence type="ECO:0000259" key="5">
    <source>
        <dbReference type="PROSITE" id="PS50109"/>
    </source>
</evidence>
<dbReference type="Gene3D" id="1.10.287.130">
    <property type="match status" value="1"/>
</dbReference>
<feature type="transmembrane region" description="Helical" evidence="4">
    <location>
        <begin position="780"/>
        <end position="800"/>
    </location>
</feature>
<dbReference type="InterPro" id="IPR015943">
    <property type="entry name" value="WD40/YVTN_repeat-like_dom_sf"/>
</dbReference>
<dbReference type="EMBL" id="QTJV01000021">
    <property type="protein sequence ID" value="RFM29371.1"/>
    <property type="molecule type" value="Genomic_DNA"/>
</dbReference>
<dbReference type="SUPFAM" id="SSF50998">
    <property type="entry name" value="Quinoprotein alcohol dehydrogenase-like"/>
    <property type="match status" value="1"/>
</dbReference>
<dbReference type="AlphaFoldDB" id="A0A3E1NN68"/>
<reference evidence="6 7" key="1">
    <citation type="submission" date="2018-08" db="EMBL/GenBank/DDBJ databases">
        <title>Chitinophaga sp. K20C18050901, a novel bacterium isolated from forest soil.</title>
        <authorList>
            <person name="Wang C."/>
        </authorList>
    </citation>
    <scope>NUCLEOTIDE SEQUENCE [LARGE SCALE GENOMIC DNA]</scope>
    <source>
        <strain evidence="6 7">K20C18050901</strain>
    </source>
</reference>
<keyword evidence="3" id="KW-0597">Phosphoprotein</keyword>
<keyword evidence="4" id="KW-0472">Membrane</keyword>
<dbReference type="FunFam" id="1.10.287.130:FF:000045">
    <property type="entry name" value="Two-component system sensor histidine kinase/response regulator"/>
    <property type="match status" value="1"/>
</dbReference>
<dbReference type="Proteomes" id="UP000261174">
    <property type="component" value="Unassembled WGS sequence"/>
</dbReference>
<keyword evidence="4" id="KW-1133">Transmembrane helix</keyword>